<feature type="binding site" evidence="9">
    <location>
        <position position="45"/>
    </location>
    <ligand>
        <name>S-adenosyl-L-methionine</name>
        <dbReference type="ChEBI" id="CHEBI:59789"/>
    </ligand>
</feature>
<evidence type="ECO:0000313" key="11">
    <source>
        <dbReference type="Proteomes" id="UP001178148"/>
    </source>
</evidence>
<dbReference type="NCBIfam" id="NF009732">
    <property type="entry name" value="PRK13255.1"/>
    <property type="match status" value="1"/>
</dbReference>
<evidence type="ECO:0000256" key="7">
    <source>
        <dbReference type="ARBA" id="ARBA00022679"/>
    </source>
</evidence>
<dbReference type="Pfam" id="PF05724">
    <property type="entry name" value="TPMT"/>
    <property type="match status" value="1"/>
</dbReference>
<organism evidence="10 11">
    <name type="scientific">Candidatus Endonucleibacter bathymodioli</name>
    <dbReference type="NCBI Taxonomy" id="539814"/>
    <lineage>
        <taxon>Bacteria</taxon>
        <taxon>Pseudomonadati</taxon>
        <taxon>Pseudomonadota</taxon>
        <taxon>Gammaproteobacteria</taxon>
        <taxon>Oceanospirillales</taxon>
        <taxon>Endozoicomonadaceae</taxon>
        <taxon>Candidatus Endonucleibacter</taxon>
    </lineage>
</organism>
<dbReference type="NCBIfam" id="TIGR03840">
    <property type="entry name" value="TMPT_Se_Te"/>
    <property type="match status" value="1"/>
</dbReference>
<feature type="binding site" evidence="9">
    <location>
        <position position="123"/>
    </location>
    <ligand>
        <name>S-adenosyl-L-methionine</name>
        <dbReference type="ChEBI" id="CHEBI:59789"/>
    </ligand>
</feature>
<dbReference type="AlphaFoldDB" id="A0AA90NX87"/>
<reference evidence="10 11" key="1">
    <citation type="journal article" date="2023" name="bioRxiv">
        <title>An intranuclear bacterial parasite of deep-sea mussels expresses apoptosis inhibitors acquired from its host.</title>
        <authorList>
            <person name="Gonzalez Porras M.A."/>
            <person name="Assie A."/>
            <person name="Tietjen M."/>
            <person name="Violette M."/>
            <person name="Kleiner M."/>
            <person name="Gruber-Vodicka H."/>
            <person name="Dubilier N."/>
            <person name="Leisch N."/>
        </authorList>
    </citation>
    <scope>NUCLEOTIDE SEQUENCE [LARGE SCALE GENOMIC DNA]</scope>
    <source>
        <strain evidence="10">IAP13</strain>
    </source>
</reference>
<evidence type="ECO:0000256" key="5">
    <source>
        <dbReference type="ARBA" id="ARBA00022490"/>
    </source>
</evidence>
<evidence type="ECO:0000256" key="9">
    <source>
        <dbReference type="HAMAP-Rule" id="MF_00812"/>
    </source>
</evidence>
<dbReference type="InterPro" id="IPR008854">
    <property type="entry name" value="TPMT"/>
</dbReference>
<gene>
    <name evidence="10" type="primary">tmpT</name>
    <name evidence="9" type="synonym">tpm</name>
    <name evidence="10" type="ORF">QS748_10710</name>
</gene>
<dbReference type="EC" id="2.1.1.67" evidence="4 9"/>
<evidence type="ECO:0000313" key="10">
    <source>
        <dbReference type="EMBL" id="MDP0589623.1"/>
    </source>
</evidence>
<keyword evidence="11" id="KW-1185">Reference proteome</keyword>
<dbReference type="PANTHER" id="PTHR10259">
    <property type="entry name" value="THIOPURINE S-METHYLTRANSFERASE"/>
    <property type="match status" value="1"/>
</dbReference>
<proteinExistence type="inferred from homology"/>
<feature type="binding site" evidence="9">
    <location>
        <position position="66"/>
    </location>
    <ligand>
        <name>S-adenosyl-L-methionine</name>
        <dbReference type="ChEBI" id="CHEBI:59789"/>
    </ligand>
</feature>
<name>A0AA90NX87_9GAMM</name>
<keyword evidence="5 9" id="KW-0963">Cytoplasm</keyword>
<evidence type="ECO:0000256" key="8">
    <source>
        <dbReference type="ARBA" id="ARBA00022691"/>
    </source>
</evidence>
<keyword evidence="7 9" id="KW-0808">Transferase</keyword>
<sequence length="216" mass="24530">MNPQFWHRRWEASDIGFHKSDTHPLLLEHFNKLSLDAGSRIFLPLCGKTRDISWFLANGYLAAGVELSKLAVDQLFTESGLEPKLFIDGAFIHYTAHNLDVFVGDIFSLHGETLGKIDAVYDRAALVALPGDMRKRYVEHLIGIVAQKKQLLICYEYDQELMPGPPFSISQEEIQSLYGRRYNITLIDSINVDEGLKGRCDAVENTWLLRPLPLKV</sequence>
<evidence type="ECO:0000256" key="4">
    <source>
        <dbReference type="ARBA" id="ARBA00011905"/>
    </source>
</evidence>
<dbReference type="InterPro" id="IPR022474">
    <property type="entry name" value="Thiopur_S-MeTfrase_Se/Te_detox"/>
</dbReference>
<dbReference type="Proteomes" id="UP001178148">
    <property type="component" value="Unassembled WGS sequence"/>
</dbReference>
<keyword evidence="6 9" id="KW-0489">Methyltransferase</keyword>
<comment type="subcellular location">
    <subcellularLocation>
        <location evidence="2 9">Cytoplasm</location>
    </subcellularLocation>
</comment>
<dbReference type="PROSITE" id="PS51585">
    <property type="entry name" value="SAM_MT_TPMT"/>
    <property type="match status" value="1"/>
</dbReference>
<dbReference type="GO" id="GO:0032259">
    <property type="term" value="P:methylation"/>
    <property type="evidence" value="ECO:0007669"/>
    <property type="project" value="UniProtKB-KW"/>
</dbReference>
<dbReference type="InterPro" id="IPR029063">
    <property type="entry name" value="SAM-dependent_MTases_sf"/>
</dbReference>
<protein>
    <recommendedName>
        <fullName evidence="4 9">Thiopurine S-methyltransferase</fullName>
        <ecNumber evidence="4 9">2.1.1.67</ecNumber>
    </recommendedName>
    <alternativeName>
        <fullName evidence="9">Thiopurine methyltransferase</fullName>
    </alternativeName>
</protein>
<evidence type="ECO:0000256" key="2">
    <source>
        <dbReference type="ARBA" id="ARBA00004496"/>
    </source>
</evidence>
<evidence type="ECO:0000256" key="3">
    <source>
        <dbReference type="ARBA" id="ARBA00008145"/>
    </source>
</evidence>
<comment type="caution">
    <text evidence="10">The sequence shown here is derived from an EMBL/GenBank/DDBJ whole genome shotgun (WGS) entry which is preliminary data.</text>
</comment>
<dbReference type="FunFam" id="3.40.50.150:FF:000101">
    <property type="entry name" value="Thiopurine S-methyltransferase"/>
    <property type="match status" value="1"/>
</dbReference>
<dbReference type="PIRSF" id="PIRSF023956">
    <property type="entry name" value="Thiopurine_S-methyltransferase"/>
    <property type="match status" value="1"/>
</dbReference>
<feature type="binding site" evidence="9">
    <location>
        <position position="10"/>
    </location>
    <ligand>
        <name>S-adenosyl-L-methionine</name>
        <dbReference type="ChEBI" id="CHEBI:59789"/>
    </ligand>
</feature>
<dbReference type="InterPro" id="IPR025835">
    <property type="entry name" value="Thiopurine_S-MeTrfase"/>
</dbReference>
<dbReference type="HAMAP" id="MF_00812">
    <property type="entry name" value="Thiopur_methtran"/>
    <property type="match status" value="1"/>
</dbReference>
<dbReference type="PANTHER" id="PTHR10259:SF11">
    <property type="entry name" value="THIOPURINE S-METHYLTRANSFERASE"/>
    <property type="match status" value="1"/>
</dbReference>
<keyword evidence="8 9" id="KW-0949">S-adenosyl-L-methionine</keyword>
<evidence type="ECO:0000256" key="6">
    <source>
        <dbReference type="ARBA" id="ARBA00022603"/>
    </source>
</evidence>
<dbReference type="Gene3D" id="3.40.50.150">
    <property type="entry name" value="Vaccinia Virus protein VP39"/>
    <property type="match status" value="1"/>
</dbReference>
<dbReference type="GO" id="GO:0010038">
    <property type="term" value="P:response to metal ion"/>
    <property type="evidence" value="ECO:0007669"/>
    <property type="project" value="InterPro"/>
</dbReference>
<dbReference type="EMBL" id="JASXSV010000017">
    <property type="protein sequence ID" value="MDP0589623.1"/>
    <property type="molecule type" value="Genomic_DNA"/>
</dbReference>
<comment type="catalytic activity">
    <reaction evidence="1 9">
        <text>S-adenosyl-L-methionine + a thiopurine = S-adenosyl-L-homocysteine + a thiopurine S-methylether.</text>
        <dbReference type="EC" id="2.1.1.67"/>
    </reaction>
</comment>
<dbReference type="SUPFAM" id="SSF53335">
    <property type="entry name" value="S-adenosyl-L-methionine-dependent methyltransferases"/>
    <property type="match status" value="1"/>
</dbReference>
<dbReference type="GO" id="GO:0005737">
    <property type="term" value="C:cytoplasm"/>
    <property type="evidence" value="ECO:0007669"/>
    <property type="project" value="UniProtKB-SubCell"/>
</dbReference>
<comment type="similarity">
    <text evidence="3 9">Belongs to the class I-like SAM-binding methyltransferase superfamily. TPMT family.</text>
</comment>
<dbReference type="GO" id="GO:0008119">
    <property type="term" value="F:thiopurine S-methyltransferase activity"/>
    <property type="evidence" value="ECO:0007669"/>
    <property type="project" value="UniProtKB-UniRule"/>
</dbReference>
<accession>A0AA90NX87</accession>
<evidence type="ECO:0000256" key="1">
    <source>
        <dbReference type="ARBA" id="ARBA00000903"/>
    </source>
</evidence>